<feature type="region of interest" description="Disordered" evidence="2">
    <location>
        <begin position="231"/>
        <end position="483"/>
    </location>
</feature>
<feature type="compositionally biased region" description="Basic and acidic residues" evidence="2">
    <location>
        <begin position="234"/>
        <end position="254"/>
    </location>
</feature>
<feature type="coiled-coil region" evidence="1">
    <location>
        <begin position="537"/>
        <end position="681"/>
    </location>
</feature>
<accession>A0A7K6TVS6</accession>
<evidence type="ECO:0000313" key="5">
    <source>
        <dbReference type="Proteomes" id="UP000559068"/>
    </source>
</evidence>
<dbReference type="Pfam" id="PF21007">
    <property type="entry name" value="FBF1"/>
    <property type="match status" value="1"/>
</dbReference>
<keyword evidence="5" id="KW-1185">Reference proteome</keyword>
<dbReference type="GO" id="GO:0090162">
    <property type="term" value="P:establishment of epithelial cell polarity"/>
    <property type="evidence" value="ECO:0007669"/>
    <property type="project" value="InterPro"/>
</dbReference>
<dbReference type="OrthoDB" id="8195456at2759"/>
<organism evidence="4 5">
    <name type="scientific">Aegotheles bennettii</name>
    <dbReference type="NCBI Taxonomy" id="48278"/>
    <lineage>
        <taxon>Eukaryota</taxon>
        <taxon>Metazoa</taxon>
        <taxon>Chordata</taxon>
        <taxon>Craniata</taxon>
        <taxon>Vertebrata</taxon>
        <taxon>Euteleostomi</taxon>
        <taxon>Archelosauria</taxon>
        <taxon>Archosauria</taxon>
        <taxon>Dinosauria</taxon>
        <taxon>Saurischia</taxon>
        <taxon>Theropoda</taxon>
        <taxon>Coelurosauria</taxon>
        <taxon>Aves</taxon>
        <taxon>Neognathae</taxon>
        <taxon>Neoaves</taxon>
        <taxon>Strisores</taxon>
        <taxon>Caprimulgiformes</taxon>
        <taxon>Aegothelidae</taxon>
        <taxon>Aegotheles</taxon>
    </lineage>
</organism>
<gene>
    <name evidence="4" type="primary">Fbf1</name>
    <name evidence="4" type="ORF">AEGBEN_R07115</name>
</gene>
<feature type="non-terminal residue" evidence="4">
    <location>
        <position position="1"/>
    </location>
</feature>
<feature type="compositionally biased region" description="Basic and acidic residues" evidence="2">
    <location>
        <begin position="142"/>
        <end position="155"/>
    </location>
</feature>
<feature type="region of interest" description="Disordered" evidence="2">
    <location>
        <begin position="47"/>
        <end position="215"/>
    </location>
</feature>
<evidence type="ECO:0000256" key="2">
    <source>
        <dbReference type="SAM" id="MobiDB-lite"/>
    </source>
</evidence>
<feature type="compositionally biased region" description="Basic and acidic residues" evidence="2">
    <location>
        <begin position="85"/>
        <end position="97"/>
    </location>
</feature>
<feature type="coiled-coil region" evidence="1">
    <location>
        <begin position="735"/>
        <end position="766"/>
    </location>
</feature>
<name>A0A7K6TVS6_9AVES</name>
<feature type="compositionally biased region" description="Low complexity" evidence="2">
    <location>
        <begin position="373"/>
        <end position="388"/>
    </location>
</feature>
<feature type="non-terminal residue" evidence="4">
    <location>
        <position position="817"/>
    </location>
</feature>
<dbReference type="PANTHER" id="PTHR33689">
    <property type="entry name" value="FAS-BINDING FACTOR 1"/>
    <property type="match status" value="1"/>
</dbReference>
<dbReference type="PANTHER" id="PTHR33689:SF1">
    <property type="entry name" value="FAS-BINDING FACTOR 1"/>
    <property type="match status" value="1"/>
</dbReference>
<dbReference type="InterPro" id="IPR049390">
    <property type="entry name" value="FBF1_C"/>
</dbReference>
<dbReference type="Proteomes" id="UP000559068">
    <property type="component" value="Unassembled WGS sequence"/>
</dbReference>
<reference evidence="4 5" key="1">
    <citation type="submission" date="2019-09" db="EMBL/GenBank/DDBJ databases">
        <title>Bird 10,000 Genomes (B10K) Project - Family phase.</title>
        <authorList>
            <person name="Zhang G."/>
        </authorList>
    </citation>
    <scope>NUCLEOTIDE SEQUENCE [LARGE SCALE GENOMIC DNA]</scope>
    <source>
        <strain evidence="4">B10K-DU-029-76</strain>
        <tissue evidence="4">Heart</tissue>
    </source>
</reference>
<evidence type="ECO:0000313" key="4">
    <source>
        <dbReference type="EMBL" id="NWX14119.1"/>
    </source>
</evidence>
<dbReference type="GO" id="GO:0036064">
    <property type="term" value="C:ciliary basal body"/>
    <property type="evidence" value="ECO:0007669"/>
    <property type="project" value="TreeGrafter"/>
</dbReference>
<dbReference type="InterPro" id="IPR033561">
    <property type="entry name" value="FBF1"/>
</dbReference>
<feature type="compositionally biased region" description="Low complexity" evidence="2">
    <location>
        <begin position="56"/>
        <end position="67"/>
    </location>
</feature>
<proteinExistence type="predicted"/>
<comment type="caution">
    <text evidence="4">The sequence shown here is derived from an EMBL/GenBank/DDBJ whole genome shotgun (WGS) entry which is preliminary data.</text>
</comment>
<protein>
    <submittedName>
        <fullName evidence="4">FBF1 factor</fullName>
    </submittedName>
</protein>
<feature type="compositionally biased region" description="Low complexity" evidence="2">
    <location>
        <begin position="332"/>
        <end position="351"/>
    </location>
</feature>
<evidence type="ECO:0000256" key="1">
    <source>
        <dbReference type="SAM" id="Coils"/>
    </source>
</evidence>
<evidence type="ECO:0000259" key="3">
    <source>
        <dbReference type="Pfam" id="PF21007"/>
    </source>
</evidence>
<feature type="compositionally biased region" description="Basic and acidic residues" evidence="2">
    <location>
        <begin position="193"/>
        <end position="215"/>
    </location>
</feature>
<feature type="region of interest" description="Disordered" evidence="2">
    <location>
        <begin position="1"/>
        <end position="32"/>
    </location>
</feature>
<dbReference type="GO" id="GO:0060271">
    <property type="term" value="P:cilium assembly"/>
    <property type="evidence" value="ECO:0007669"/>
    <property type="project" value="InterPro"/>
</dbReference>
<dbReference type="GO" id="GO:0097539">
    <property type="term" value="C:ciliary transition fiber"/>
    <property type="evidence" value="ECO:0007669"/>
    <property type="project" value="InterPro"/>
</dbReference>
<dbReference type="GO" id="GO:0005814">
    <property type="term" value="C:centriole"/>
    <property type="evidence" value="ECO:0007669"/>
    <property type="project" value="TreeGrafter"/>
</dbReference>
<feature type="compositionally biased region" description="Low complexity" evidence="2">
    <location>
        <begin position="447"/>
        <end position="459"/>
    </location>
</feature>
<sequence length="817" mass="89443">RSCLPDDFFSKLPAEDIEAAEGSSGSDADPQALLQTLKEMDDMEADLLGIPKPSSGPGKTTVKGPGKCSSLGGAKKTTGKLLALRRGESVPAMEKKLLSSPPAPQQHKKFSFADLDDPLAGLLSDEEKDAPKKPAPTGAKSSSEKKPEQSPEREPPPPQTPLHTAAAGRRREELTFEDDGGDLMDALGFGDGPKGDEKKGKAAEKEELQPARSKLDELLGRGSVAKILEAPGLGERREFRLDKKYQKQPEKEEGWNEEDFVFGAYQPTVASRPEGRSSRRQSVRRFSAENSSKPEPHSKPPPSASQSPVHGSRAGGSWLGLKDEGCVDSELPSPAKATPSPAAARRPGPTSQLRAAEEAATEPSALEEEEENWLSAALSRRKAQAQAKAQERSAKPSEGPGEGPGPRSPGRVLSACSPPAAATGAPEQDKAVSADGSRQSVPWLSTARRAPAPLPVAARGDPSGDTSAPVPTALFPGEQETRGPAPLAQVGLLPLVLKGLDLSPSPQAESAALGLLHERRPGAAQLCEGASGCQAALTSAQAHVAELESQVQTLELERTQQKLLLESLQQRHQEDLDLLESTHSRSQVKVVEETYRQREERLQREKERLSAQLLLQSQDAEQARAELVAQHQQRVAVLEQQNVLEMERLRELQRASVQEMRKDYEEQLQRQKRLREQEISAVTSATSHTRSLNSVIEQIEKCSSDLHDLSQKVEAMHHSTSQELAMEAQQRDRQLKEVQNTLLQQQRDMKEERSRFQEAVAKMEARLGEQTRLLEQERWRATAEQSRLESLQHSLEEQRRVMTQQLSMERAELERAK</sequence>
<feature type="domain" description="Fas-binding factor 1 C-terminal" evidence="3">
    <location>
        <begin position="554"/>
        <end position="817"/>
    </location>
</feature>
<dbReference type="AlphaFoldDB" id="A0A7K6TVS6"/>
<dbReference type="EMBL" id="VZRW01002880">
    <property type="protein sequence ID" value="NWX14119.1"/>
    <property type="molecule type" value="Genomic_DNA"/>
</dbReference>
<keyword evidence="1" id="KW-0175">Coiled coil</keyword>